<gene>
    <name evidence="1" type="ORF">NIES21_37420</name>
</gene>
<keyword evidence="2" id="KW-1185">Reference proteome</keyword>
<sequence>MNIFRKYQFYSKEQIELKANEVLRIMEVENFPPKWPFEASRAADALGIMIDWQSIPPDTQGPIVAKILPLQRKIVLNESLPQLSGGFEQSTIAHEIGHWVLHVNQDEADGLTEQLELSLGIEDAAKLFLCRSAGERINQVRMVNQLDKIEWQAQFFAGCLLMPRQILAAKRIGRDLTNWLHLYAMQEDLGVTISNLVYRLQSLGWIYIPKGSKQIYPGKVIPNGQTNLFNQ</sequence>
<evidence type="ECO:0000313" key="1">
    <source>
        <dbReference type="EMBL" id="BAY17900.1"/>
    </source>
</evidence>
<accession>A0A1Z4GK65</accession>
<dbReference type="AlphaFoldDB" id="A0A1Z4GK65"/>
<dbReference type="InterPro" id="IPR052345">
    <property type="entry name" value="Rad_response_metalloprotease"/>
</dbReference>
<reference evidence="1 2" key="1">
    <citation type="submission" date="2017-06" db="EMBL/GenBank/DDBJ databases">
        <title>Genome sequencing of cyanobaciteial culture collection at National Institute for Environmental Studies (NIES).</title>
        <authorList>
            <person name="Hirose Y."/>
            <person name="Shimura Y."/>
            <person name="Fujisawa T."/>
            <person name="Nakamura Y."/>
            <person name="Kawachi M."/>
        </authorList>
    </citation>
    <scope>NUCLEOTIDE SEQUENCE [LARGE SCALE GENOMIC DNA]</scope>
    <source>
        <strain evidence="1 2">NIES-21</strain>
    </source>
</reference>
<organism evidence="1 2">
    <name type="scientific">Anabaenopsis circularis NIES-21</name>
    <dbReference type="NCBI Taxonomy" id="1085406"/>
    <lineage>
        <taxon>Bacteria</taxon>
        <taxon>Bacillati</taxon>
        <taxon>Cyanobacteriota</taxon>
        <taxon>Cyanophyceae</taxon>
        <taxon>Nostocales</taxon>
        <taxon>Nodulariaceae</taxon>
        <taxon>Anabaenopsis</taxon>
    </lineage>
</organism>
<dbReference type="PANTHER" id="PTHR43236:SF1">
    <property type="entry name" value="BLL7220 PROTEIN"/>
    <property type="match status" value="1"/>
</dbReference>
<proteinExistence type="predicted"/>
<dbReference type="Proteomes" id="UP000218287">
    <property type="component" value="Chromosome"/>
</dbReference>
<dbReference type="OrthoDB" id="9816277at2"/>
<protein>
    <submittedName>
        <fullName evidence="1">Uncharacterized protein</fullName>
    </submittedName>
</protein>
<dbReference type="EMBL" id="AP018174">
    <property type="protein sequence ID" value="BAY17900.1"/>
    <property type="molecule type" value="Genomic_DNA"/>
</dbReference>
<name>A0A1Z4GK65_9CYAN</name>
<dbReference type="Gene3D" id="1.10.10.2910">
    <property type="match status" value="1"/>
</dbReference>
<dbReference type="PANTHER" id="PTHR43236">
    <property type="entry name" value="ANTITOXIN HIGA1"/>
    <property type="match status" value="1"/>
</dbReference>
<evidence type="ECO:0000313" key="2">
    <source>
        <dbReference type="Proteomes" id="UP000218287"/>
    </source>
</evidence>